<dbReference type="Gene3D" id="1.10.357.10">
    <property type="entry name" value="Tetracycline Repressor, domain 2"/>
    <property type="match status" value="1"/>
</dbReference>
<reference evidence="5" key="1">
    <citation type="submission" date="2016-06" db="EMBL/GenBank/DDBJ databases">
        <authorList>
            <person name="Sutton G."/>
            <person name="Brinkac L."/>
            <person name="Sanka R."/>
            <person name="Adams M."/>
            <person name="Lau E."/>
            <person name="Mehaffy C."/>
            <person name="Tameris M."/>
            <person name="Hatherill M."/>
            <person name="Hanekom W."/>
            <person name="Mahomed H."/>
            <person name="Mcshane H."/>
        </authorList>
    </citation>
    <scope>NUCLEOTIDE SEQUENCE [LARGE SCALE GENOMIC DNA]</scope>
    <source>
        <strain evidence="5">852002-51209_SCH5440388</strain>
    </source>
</reference>
<dbReference type="STRING" id="43304.GCA_001403655_06371"/>
<comment type="caution">
    <text evidence="4">The sequence shown here is derived from an EMBL/GenBank/DDBJ whole genome shotgun (WGS) entry which is preliminary data.</text>
</comment>
<dbReference type="GO" id="GO:0003677">
    <property type="term" value="F:DNA binding"/>
    <property type="evidence" value="ECO:0007669"/>
    <property type="project" value="UniProtKB-UniRule"/>
</dbReference>
<protein>
    <submittedName>
        <fullName evidence="4">TetR family transcriptional regulator</fullName>
    </submittedName>
</protein>
<evidence type="ECO:0000259" key="3">
    <source>
        <dbReference type="PROSITE" id="PS50977"/>
    </source>
</evidence>
<dbReference type="EMBL" id="LZSO01000023">
    <property type="protein sequence ID" value="OBB29874.1"/>
    <property type="molecule type" value="Genomic_DNA"/>
</dbReference>
<dbReference type="OrthoDB" id="7506349at2"/>
<proteinExistence type="predicted"/>
<dbReference type="SUPFAM" id="SSF46689">
    <property type="entry name" value="Homeodomain-like"/>
    <property type="match status" value="1"/>
</dbReference>
<sequence length="211" mass="22544">MGGKQNPDQRRRELCDAAITLLAREGVKGVTHLKVDRKAGVPDGTTSFYFRTSAALMRAAANRIADLDLADLSAATRPDGDSDGPSPAAGLARLVIRSSTGARLVRSKARYELVMPSSRDAGLAEAFSHNQQRFFELHRNVVAALCPPDTDPVLIDEKAYVLLTFISGLMLALARGDRTITSDEELHDIIAAIVAAAPAASHREGVAAVDR</sequence>
<name>A0A1A0R807_MYCPR</name>
<evidence type="ECO:0000313" key="5">
    <source>
        <dbReference type="Proteomes" id="UP000093902"/>
    </source>
</evidence>
<evidence type="ECO:0000256" key="2">
    <source>
        <dbReference type="PROSITE-ProRule" id="PRU00335"/>
    </source>
</evidence>
<accession>A0A1A0R807</accession>
<dbReference type="InterPro" id="IPR041583">
    <property type="entry name" value="TetR_C_31"/>
</dbReference>
<dbReference type="AlphaFoldDB" id="A0A1A0R807"/>
<dbReference type="Proteomes" id="UP000093902">
    <property type="component" value="Unassembled WGS sequence"/>
</dbReference>
<dbReference type="Pfam" id="PF17940">
    <property type="entry name" value="TetR_C_31"/>
    <property type="match status" value="1"/>
</dbReference>
<dbReference type="PROSITE" id="PS50977">
    <property type="entry name" value="HTH_TETR_2"/>
    <property type="match status" value="1"/>
</dbReference>
<evidence type="ECO:0000313" key="4">
    <source>
        <dbReference type="EMBL" id="OBB29874.1"/>
    </source>
</evidence>
<feature type="domain" description="HTH tetR-type" evidence="3">
    <location>
        <begin position="8"/>
        <end position="68"/>
    </location>
</feature>
<dbReference type="RefSeq" id="WP_064932256.1">
    <property type="nucleotide sequence ID" value="NZ_LZSO01000023.1"/>
</dbReference>
<organism evidence="4 5">
    <name type="scientific">Mycolicibacterium peregrinum</name>
    <name type="common">Mycobacterium peregrinum</name>
    <dbReference type="NCBI Taxonomy" id="43304"/>
    <lineage>
        <taxon>Bacteria</taxon>
        <taxon>Bacillati</taxon>
        <taxon>Actinomycetota</taxon>
        <taxon>Actinomycetes</taxon>
        <taxon>Mycobacteriales</taxon>
        <taxon>Mycobacteriaceae</taxon>
        <taxon>Mycolicibacterium</taxon>
    </lineage>
</organism>
<keyword evidence="1 2" id="KW-0238">DNA-binding</keyword>
<gene>
    <name evidence="4" type="ORF">A5792_03225</name>
</gene>
<dbReference type="InterPro" id="IPR009057">
    <property type="entry name" value="Homeodomain-like_sf"/>
</dbReference>
<dbReference type="InterPro" id="IPR001647">
    <property type="entry name" value="HTH_TetR"/>
</dbReference>
<evidence type="ECO:0000256" key="1">
    <source>
        <dbReference type="ARBA" id="ARBA00023125"/>
    </source>
</evidence>
<feature type="DNA-binding region" description="H-T-H motif" evidence="2">
    <location>
        <begin position="31"/>
        <end position="50"/>
    </location>
</feature>